<dbReference type="EMBL" id="FNWJ01000002">
    <property type="protein sequence ID" value="SEH13896.1"/>
    <property type="molecule type" value="Genomic_DNA"/>
</dbReference>
<feature type="signal peptide" evidence="1">
    <location>
        <begin position="1"/>
        <end position="27"/>
    </location>
</feature>
<sequence length="157" mass="16541">MSAARPHCPSGLRVRVCVALVATSVTATSVAAGCGGSQSAARGSGRLEWVRAPRVVELTAGRAGRDFIAFGEVRNASLRPLDLNARALEVRAPGGRALPTAVAFQRTFARRVFPLNRRPAARAARAPSTTAPAPCPCADVHGVPRVRRLGSRRCLPR</sequence>
<dbReference type="STRING" id="29539.SAMN02745716_1387"/>
<reference evidence="3" key="1">
    <citation type="submission" date="2016-10" db="EMBL/GenBank/DDBJ databases">
        <authorList>
            <person name="Varghese N."/>
            <person name="Submissions S."/>
        </authorList>
    </citation>
    <scope>NUCLEOTIDE SEQUENCE [LARGE SCALE GENOMIC DNA]</scope>
    <source>
        <strain evidence="3">ATCC 35263</strain>
    </source>
</reference>
<keyword evidence="3" id="KW-1185">Reference proteome</keyword>
<evidence type="ECO:0000313" key="3">
    <source>
        <dbReference type="Proteomes" id="UP000222056"/>
    </source>
</evidence>
<protein>
    <submittedName>
        <fullName evidence="2">Uncharacterized protein</fullName>
    </submittedName>
</protein>
<proteinExistence type="predicted"/>
<accession>A0A1H6FSN1</accession>
<organism evidence="2 3">
    <name type="scientific">Thermoleophilum album</name>
    <dbReference type="NCBI Taxonomy" id="29539"/>
    <lineage>
        <taxon>Bacteria</taxon>
        <taxon>Bacillati</taxon>
        <taxon>Actinomycetota</taxon>
        <taxon>Thermoleophilia</taxon>
        <taxon>Thermoleophilales</taxon>
        <taxon>Thermoleophilaceae</taxon>
        <taxon>Thermoleophilum</taxon>
    </lineage>
</organism>
<dbReference type="Proteomes" id="UP000222056">
    <property type="component" value="Unassembled WGS sequence"/>
</dbReference>
<name>A0A1H6FSN1_THEAL</name>
<evidence type="ECO:0000256" key="1">
    <source>
        <dbReference type="SAM" id="SignalP"/>
    </source>
</evidence>
<dbReference type="PROSITE" id="PS51257">
    <property type="entry name" value="PROKAR_LIPOPROTEIN"/>
    <property type="match status" value="1"/>
</dbReference>
<evidence type="ECO:0000313" key="2">
    <source>
        <dbReference type="EMBL" id="SEH13896.1"/>
    </source>
</evidence>
<feature type="chain" id="PRO_5039516604" evidence="1">
    <location>
        <begin position="28"/>
        <end position="157"/>
    </location>
</feature>
<gene>
    <name evidence="2" type="ORF">SAMN02745716_1387</name>
</gene>
<keyword evidence="1" id="KW-0732">Signal</keyword>
<dbReference type="AlphaFoldDB" id="A0A1H6FSN1"/>